<evidence type="ECO:0000313" key="2">
    <source>
        <dbReference type="EMBL" id="KAJ6260488.1"/>
    </source>
</evidence>
<accession>A0AAD6IXG9</accession>
<dbReference type="Proteomes" id="UP001221413">
    <property type="component" value="Unassembled WGS sequence"/>
</dbReference>
<name>A0AAD6IXG9_DREDA</name>
<feature type="compositionally biased region" description="Basic and acidic residues" evidence="1">
    <location>
        <begin position="114"/>
        <end position="136"/>
    </location>
</feature>
<dbReference type="EMBL" id="JAQGDS010000005">
    <property type="protein sequence ID" value="KAJ6260488.1"/>
    <property type="molecule type" value="Genomic_DNA"/>
</dbReference>
<evidence type="ECO:0000256" key="1">
    <source>
        <dbReference type="SAM" id="MobiDB-lite"/>
    </source>
</evidence>
<feature type="region of interest" description="Disordered" evidence="1">
    <location>
        <begin position="97"/>
        <end position="198"/>
    </location>
</feature>
<organism evidence="2 3">
    <name type="scientific">Drechslerella dactyloides</name>
    <name type="common">Nematode-trapping fungus</name>
    <name type="synonym">Arthrobotrys dactyloides</name>
    <dbReference type="NCBI Taxonomy" id="74499"/>
    <lineage>
        <taxon>Eukaryota</taxon>
        <taxon>Fungi</taxon>
        <taxon>Dikarya</taxon>
        <taxon>Ascomycota</taxon>
        <taxon>Pezizomycotina</taxon>
        <taxon>Orbiliomycetes</taxon>
        <taxon>Orbiliales</taxon>
        <taxon>Orbiliaceae</taxon>
        <taxon>Drechslerella</taxon>
    </lineage>
</organism>
<feature type="compositionally biased region" description="Gly residues" evidence="1">
    <location>
        <begin position="138"/>
        <end position="157"/>
    </location>
</feature>
<gene>
    <name evidence="2" type="ORF">Dda_4714</name>
</gene>
<feature type="compositionally biased region" description="Low complexity" evidence="1">
    <location>
        <begin position="158"/>
        <end position="170"/>
    </location>
</feature>
<evidence type="ECO:0000313" key="3">
    <source>
        <dbReference type="Proteomes" id="UP001221413"/>
    </source>
</evidence>
<sequence length="198" mass="21993">MQQEEVDWRTGWVLRRKEADGVRQRESFLRGGRRERGGQRRRERWQEQDGVDGTVCRAWPGNAREGGRGLWQSRFVRERVFEREGFEAKAVEQSGMYRRSPTIEGRRTAAPGRTGEKVTRRKEEGEKVDDGVRDGNEGEGAGLSAGGSGRRGGGGVKGLTTTITAGPTGTRPQRLRGEQGGRDREDDSGTPRQGTPAR</sequence>
<feature type="region of interest" description="Disordered" evidence="1">
    <location>
        <begin position="25"/>
        <end position="49"/>
    </location>
</feature>
<reference evidence="2" key="1">
    <citation type="submission" date="2023-01" db="EMBL/GenBank/DDBJ databases">
        <title>The chitinases involved in constricting ring structure development in the nematode-trapping fungus Drechslerella dactyloides.</title>
        <authorList>
            <person name="Wang R."/>
            <person name="Zhang L."/>
            <person name="Tang P."/>
            <person name="Li S."/>
            <person name="Liang L."/>
        </authorList>
    </citation>
    <scope>NUCLEOTIDE SEQUENCE</scope>
    <source>
        <strain evidence="2">YMF1.00031</strain>
    </source>
</reference>
<keyword evidence="3" id="KW-1185">Reference proteome</keyword>
<comment type="caution">
    <text evidence="2">The sequence shown here is derived from an EMBL/GenBank/DDBJ whole genome shotgun (WGS) entry which is preliminary data.</text>
</comment>
<dbReference type="AlphaFoldDB" id="A0AAD6IXG9"/>
<feature type="compositionally biased region" description="Basic and acidic residues" evidence="1">
    <location>
        <begin position="25"/>
        <end position="47"/>
    </location>
</feature>
<proteinExistence type="predicted"/>
<protein>
    <submittedName>
        <fullName evidence="2">Uncharacterized protein</fullName>
    </submittedName>
</protein>
<feature type="compositionally biased region" description="Basic and acidic residues" evidence="1">
    <location>
        <begin position="175"/>
        <end position="189"/>
    </location>
</feature>